<feature type="region of interest" description="Disordered" evidence="1">
    <location>
        <begin position="1"/>
        <end position="41"/>
    </location>
</feature>
<dbReference type="Gramene" id="RZC44846">
    <property type="protein sequence ID" value="RZC44846"/>
    <property type="gene ID" value="C5167_037795"/>
</dbReference>
<dbReference type="GO" id="GO:0005730">
    <property type="term" value="C:nucleolus"/>
    <property type="evidence" value="ECO:0007669"/>
    <property type="project" value="TreeGrafter"/>
</dbReference>
<dbReference type="Proteomes" id="UP000316621">
    <property type="component" value="Chromosome 1"/>
</dbReference>
<dbReference type="OMA" id="CLDYRCW"/>
<accession>A0A4Y7I9Y6</accession>
<dbReference type="PANTHER" id="PTHR15682">
    <property type="entry name" value="UNHEALTHY RIBOSOME BIOGENESIS PROTEIN 2 HOMOLOG"/>
    <property type="match status" value="1"/>
</dbReference>
<organism evidence="3 4">
    <name type="scientific">Papaver somniferum</name>
    <name type="common">Opium poppy</name>
    <dbReference type="NCBI Taxonomy" id="3469"/>
    <lineage>
        <taxon>Eukaryota</taxon>
        <taxon>Viridiplantae</taxon>
        <taxon>Streptophyta</taxon>
        <taxon>Embryophyta</taxon>
        <taxon>Tracheophyta</taxon>
        <taxon>Spermatophyta</taxon>
        <taxon>Magnoliopsida</taxon>
        <taxon>Ranunculales</taxon>
        <taxon>Papaveraceae</taxon>
        <taxon>Papaveroideae</taxon>
        <taxon>Papaver</taxon>
    </lineage>
</organism>
<feature type="compositionally biased region" description="Basic and acidic residues" evidence="1">
    <location>
        <begin position="1"/>
        <end position="14"/>
    </location>
</feature>
<evidence type="ECO:0000313" key="3">
    <source>
        <dbReference type="EMBL" id="RZC44846.1"/>
    </source>
</evidence>
<evidence type="ECO:0000259" key="2">
    <source>
        <dbReference type="Pfam" id="PF10441"/>
    </source>
</evidence>
<name>A0A4Y7I9Y6_PAPSO</name>
<dbReference type="InterPro" id="IPR018849">
    <property type="entry name" value="Urb2/Npa2_C"/>
</dbReference>
<dbReference type="InterPro" id="IPR052609">
    <property type="entry name" value="Ribosome_Biogenesis_Reg"/>
</dbReference>
<keyword evidence="4" id="KW-1185">Reference proteome</keyword>
<proteinExistence type="predicted"/>
<dbReference type="GO" id="GO:0042254">
    <property type="term" value="P:ribosome biogenesis"/>
    <property type="evidence" value="ECO:0007669"/>
    <property type="project" value="TreeGrafter"/>
</dbReference>
<dbReference type="EMBL" id="CM010715">
    <property type="protein sequence ID" value="RZC44846.1"/>
    <property type="molecule type" value="Genomic_DNA"/>
</dbReference>
<evidence type="ECO:0000256" key="1">
    <source>
        <dbReference type="SAM" id="MobiDB-lite"/>
    </source>
</evidence>
<dbReference type="PANTHER" id="PTHR15682:SF2">
    <property type="entry name" value="UNHEALTHY RIBOSOME BIOGENESIS PROTEIN 2 HOMOLOG"/>
    <property type="match status" value="1"/>
</dbReference>
<evidence type="ECO:0000313" key="4">
    <source>
        <dbReference type="Proteomes" id="UP000316621"/>
    </source>
</evidence>
<sequence>MVDSSSKKKSADKSRNKKRKVRSSEENERVSEPAQIVSVEETIQYTKDEIEEEEQGNQNKKTKLTEGPYRNLELISSLQKRDIDNQRKLELALEYVNSWKCSDYDGGLQIVSDSHLIKELNKWVQSQLIVDQRQGALKCWEIFKFCLEKSLYLQVPLSFKQEKILRGVSCVGKNALLVLEKENSCILSENSEFYSYVFDSVTLLFTSHGRAFSANMDVLSSTVRTMVDVLHKVYLVKVSSDKAGVLLIRLSCLIFEYFANFLRVHPSPKKVFPDFLDKLLEPLLSLLVVVNKQIDGCNSTSTQNLLKTVEDILSYGLFHSAHVKEFLSLQGTDMVTGFRGGAEMSNRSYCVRLFERLQKIISEKRISSLGCVGELFRLFVVTVKKQKGVSVLSEGIKMTGEIGVLQEIEIINTSFNSNISLGNARTVIDSTLSSDRLDTETSKAVFDIFLWFIKPLKREIEIYNESNLEQGVMLLDAARCTLEATNKIIAGFMHQKVYLRTDDTSDGERLNFLKGLYQTLVSFSSRILHWLSGLDNGMPVDGVRLIAKEIIVALGSLLEIEYEVAGEDLVILWKIMLSYLAIDLPVTGSLSSHVLHFGCQLINIYSELRQVSEPIFALCKAVRLFWIPDSKACVKSVTMLLCFQEFRLAVCKAIKNIPEGQASGFIKQLEKDVSDSLVWMKTSSLKGKGGEFGEPLHTRSKQYVKLQAELLGRALCEVYSILLDNLAVTTGNSIVVGNSIQDLVKFLGTFLSILVRKEHPEVGEFLSYVNGQSYSSESKTSRFSASWISVFFFRIYTSCRSLFRELISLMPPEQSKKASKAMGDLLTAYSGDDCMERAEGYFSWIIRPSDSPLTVIKSIEDFCGQETVKSCAPLVYVMHSMACQRLADLSQQIDSYKFLQQEQNNMTLTDDDTSSLIVKEIKTLRKEAKSVTKYITKKVKMMSADVCIISEGKEQPATPEDDAWDLCILSLNEYSLPTAVWYLLCQSTDIWGPHATKKKLKMFLRLLFHIFQTRAISSGKDFIKHKVGKSHNVEKIAPYEITIELLHDSLFHEQTFLCRHLPSCFSDVLKQSLVSIFGGSFPGQTDINEWKVIINKLEKASSIALNRRHVADNEVLSMKPDSLCPDSPFMKSTKEVLACRSLLNLLAWMPKGYLNSESFSDCATNLLNLERVLVVTLLQDQDELQVDSHYELFRLFVSCRKAFRCLLISFHGASGEAKQCSISTIFSGNSYAVLWLWKSVTALIQLLPAFPEEHATEVRHLSLSLMDDTSYTLSTLTKEQFRLSVSSAINNNAELLQELPISDGLSKNRSSGESDPSLGTWMEDMMKSLEKHADTTKASLKTVELDDLSSLVTSICGFLWGINSTLQSYKKNTDEHNLLVSWLSPESEDSKDSKLKLFIATSENFINSCLHTFFVMDSKDLSLKKNRSSSDNASFTVDILIDSYERLLLKKPLSRLLKGDNPKLAACVRQLLIGSSAILSLKRQIYSGSFFSSSMPVSIAISQYLLTEFTNMVQEPHSFSYICLDGVVKYLKVLGSYVSKKNSLKNVYARLIGIHLQAIGRCISLCGKEATLASHDTESSTKTLMGQTGSFKLSTGHEWNCLNEFRDRLRLSFNVLVTSKLHLETAIKAVERALIGVSNHCSMGYEICTGGPDEGKVSAVVAAGVDCFDSVIESVSGRDSLPTLQKYIQRLTSAVFNIVVHLRGPQIFYSKVTCSSGDICPDPGAVILMCAEVLTKVAGKPALFQLDSSHVVQCLRLPAALFQDFCYLRNSLTSPSSSVVSANEKFTTAGSHLCTVDQRFSVDLLATCCRLLSTVLRHQKREIKESISILQYSASVLLCCLVTRDMESVDEKGYYTWEVQEGRKCASFFCRIYEEIKQQKDVFERYTLHFLSNYIWIYSGLGLSKTGIRREIDEALRPGVYALVDACSEDDLQYLHTVFEDGPCTGTLKTLVQDYKQNYKYGGKQVL</sequence>
<protein>
    <recommendedName>
        <fullName evidence="2">Nucleolar 27S pre-rRNA processing Urb2/Npa2 C-terminal domain-containing protein</fullName>
    </recommendedName>
</protein>
<feature type="compositionally biased region" description="Basic and acidic residues" evidence="1">
    <location>
        <begin position="22"/>
        <end position="31"/>
    </location>
</feature>
<dbReference type="Pfam" id="PF10441">
    <property type="entry name" value="Urb2"/>
    <property type="match status" value="1"/>
</dbReference>
<reference evidence="3 4" key="1">
    <citation type="journal article" date="2018" name="Science">
        <title>The opium poppy genome and morphinan production.</title>
        <authorList>
            <person name="Guo L."/>
            <person name="Winzer T."/>
            <person name="Yang X."/>
            <person name="Li Y."/>
            <person name="Ning Z."/>
            <person name="He Z."/>
            <person name="Teodor R."/>
            <person name="Lu Y."/>
            <person name="Bowser T.A."/>
            <person name="Graham I.A."/>
            <person name="Ye K."/>
        </authorList>
    </citation>
    <scope>NUCLEOTIDE SEQUENCE [LARGE SCALE GENOMIC DNA]</scope>
    <source>
        <strain evidence="4">cv. HN1</strain>
        <tissue evidence="3">Leaves</tissue>
    </source>
</reference>
<gene>
    <name evidence="3" type="ORF">C5167_037795</name>
</gene>
<feature type="domain" description="Nucleolar 27S pre-rRNA processing Urb2/Npa2 C-terminal" evidence="2">
    <location>
        <begin position="1729"/>
        <end position="1964"/>
    </location>
</feature>